<dbReference type="InterPro" id="IPR026444">
    <property type="entry name" value="Secre_tail"/>
</dbReference>
<evidence type="ECO:0000313" key="2">
    <source>
        <dbReference type="EMBL" id="QRR03820.1"/>
    </source>
</evidence>
<dbReference type="Proteomes" id="UP000612680">
    <property type="component" value="Chromosome"/>
</dbReference>
<dbReference type="NCBIfam" id="TIGR04183">
    <property type="entry name" value="Por_Secre_tail"/>
    <property type="match status" value="1"/>
</dbReference>
<reference evidence="2 3" key="1">
    <citation type="submission" date="2020-06" db="EMBL/GenBank/DDBJ databases">
        <title>Dyadobacter sandarakinus sp. nov., isolated from the soil of the Arctic Yellow River Station.</title>
        <authorList>
            <person name="Zhang Y."/>
            <person name="Peng F."/>
        </authorList>
    </citation>
    <scope>NUCLEOTIDE SEQUENCE [LARGE SCALE GENOMIC DNA]</scope>
    <source>
        <strain evidence="2 3">Q3-56</strain>
    </source>
</reference>
<gene>
    <name evidence="2" type="ORF">HWI92_24355</name>
</gene>
<protein>
    <submittedName>
        <fullName evidence="2">T9SS type A sorting domain-containing protein</fullName>
    </submittedName>
</protein>
<keyword evidence="1" id="KW-0732">Signal</keyword>
<feature type="signal peptide" evidence="1">
    <location>
        <begin position="1"/>
        <end position="19"/>
    </location>
</feature>
<dbReference type="EMBL" id="CP056775">
    <property type="protein sequence ID" value="QRR03820.1"/>
    <property type="molecule type" value="Genomic_DNA"/>
</dbReference>
<proteinExistence type="predicted"/>
<feature type="chain" id="PRO_5045383785" evidence="1">
    <location>
        <begin position="20"/>
        <end position="231"/>
    </location>
</feature>
<dbReference type="RefSeq" id="WP_204660011.1">
    <property type="nucleotide sequence ID" value="NZ_CP056775.1"/>
</dbReference>
<keyword evidence="3" id="KW-1185">Reference proteome</keyword>
<sequence length="231" mass="25688">MRKILFALITGIYAGHAFAQQISPAGIYAASGSGSANGASIDWILGNINMQAAFSAFPVRLISFNAFASEPGRAQLHWKTAVEWNNKGFEIQKSLDVKVFEKIGWVDAASNADNETDYAFADDHFITTSYYRLKQLDDDGHFSYSRIVSLIPDKEKVENLKVFPNPSPDGNIQIVLPEKTREMKIMSAGGSLLKQKSNPETRQLFRLPAAGLYLIRIKTVSEEKTLKVVRE</sequence>
<evidence type="ECO:0000313" key="3">
    <source>
        <dbReference type="Proteomes" id="UP000612680"/>
    </source>
</evidence>
<evidence type="ECO:0000256" key="1">
    <source>
        <dbReference type="SAM" id="SignalP"/>
    </source>
</evidence>
<organism evidence="2 3">
    <name type="scientific">Dyadobacter sandarakinus</name>
    <dbReference type="NCBI Taxonomy" id="2747268"/>
    <lineage>
        <taxon>Bacteria</taxon>
        <taxon>Pseudomonadati</taxon>
        <taxon>Bacteroidota</taxon>
        <taxon>Cytophagia</taxon>
        <taxon>Cytophagales</taxon>
        <taxon>Spirosomataceae</taxon>
        <taxon>Dyadobacter</taxon>
    </lineage>
</organism>
<name>A0ABX7IDD9_9BACT</name>
<accession>A0ABX7IDD9</accession>